<evidence type="ECO:0000313" key="3">
    <source>
        <dbReference type="Proteomes" id="UP000076722"/>
    </source>
</evidence>
<protein>
    <submittedName>
        <fullName evidence="2">Uncharacterized protein</fullName>
    </submittedName>
</protein>
<dbReference type="AlphaFoldDB" id="A0A164PV45"/>
<dbReference type="Proteomes" id="UP000076722">
    <property type="component" value="Unassembled WGS sequence"/>
</dbReference>
<accession>A0A164PV45</accession>
<name>A0A164PV45_9AGAM</name>
<feature type="region of interest" description="Disordered" evidence="1">
    <location>
        <begin position="388"/>
        <end position="409"/>
    </location>
</feature>
<reference evidence="2 3" key="1">
    <citation type="journal article" date="2016" name="Mol. Biol. Evol.">
        <title>Comparative Genomics of Early-Diverging Mushroom-Forming Fungi Provides Insights into the Origins of Lignocellulose Decay Capabilities.</title>
        <authorList>
            <person name="Nagy L.G."/>
            <person name="Riley R."/>
            <person name="Tritt A."/>
            <person name="Adam C."/>
            <person name="Daum C."/>
            <person name="Floudas D."/>
            <person name="Sun H."/>
            <person name="Yadav J.S."/>
            <person name="Pangilinan J."/>
            <person name="Larsson K.H."/>
            <person name="Matsuura K."/>
            <person name="Barry K."/>
            <person name="Labutti K."/>
            <person name="Kuo R."/>
            <person name="Ohm R.A."/>
            <person name="Bhattacharya S.S."/>
            <person name="Shirouzu T."/>
            <person name="Yoshinaga Y."/>
            <person name="Martin F.M."/>
            <person name="Grigoriev I.V."/>
            <person name="Hibbett D.S."/>
        </authorList>
    </citation>
    <scope>NUCLEOTIDE SEQUENCE [LARGE SCALE GENOMIC DNA]</scope>
    <source>
        <strain evidence="2 3">HHB9708</strain>
    </source>
</reference>
<keyword evidence="3" id="KW-1185">Reference proteome</keyword>
<proteinExistence type="predicted"/>
<evidence type="ECO:0000313" key="2">
    <source>
        <dbReference type="EMBL" id="KZS89060.1"/>
    </source>
</evidence>
<evidence type="ECO:0000256" key="1">
    <source>
        <dbReference type="SAM" id="MobiDB-lite"/>
    </source>
</evidence>
<sequence>MSESPTSRSGLHYSSNDPNKLSLPTTILELGVPRDFESFFAEKLVSGNLLWRLGVLNRFTKLNNIMCTTHHVTRDRCLDTMLGCLAADNCVMIEAMFHLQALGQAKEKDFVCIQRDLITASGSLHKRGLAHTVPKQIRSVHASDEVGFANRNWDTYCRVSKDDVNPFMDSLTARSKFGMSELDPRDIGSKQPGSSDERLGALGAFDSDIWIVLEPPEISCGSVAQIWVFLSIHRDIVCVWKFSSVDSGTREAFHRKSDQLHDESNPAQGVAFALNAAVICRLKSHSQYGPQLALPCRMSPVGKKILSTDVGSWAVDLTLGAEDLRPMESEKELVFTRSLVATAYETYYTSSTKEVEMAVRHHIGDEELVKRQGHAEDERSHREMQICESYNSDEGAHYLNGPADSSREA</sequence>
<gene>
    <name evidence="2" type="ORF">SISNIDRAFT_469567</name>
</gene>
<organism evidence="2 3">
    <name type="scientific">Sistotremastrum niveocremeum HHB9708</name>
    <dbReference type="NCBI Taxonomy" id="1314777"/>
    <lineage>
        <taxon>Eukaryota</taxon>
        <taxon>Fungi</taxon>
        <taxon>Dikarya</taxon>
        <taxon>Basidiomycota</taxon>
        <taxon>Agaricomycotina</taxon>
        <taxon>Agaricomycetes</taxon>
        <taxon>Sistotremastrales</taxon>
        <taxon>Sistotremastraceae</taxon>
        <taxon>Sertulicium</taxon>
        <taxon>Sertulicium niveocremeum</taxon>
    </lineage>
</organism>
<dbReference type="EMBL" id="KV419430">
    <property type="protein sequence ID" value="KZS89060.1"/>
    <property type="molecule type" value="Genomic_DNA"/>
</dbReference>